<feature type="compositionally biased region" description="Basic and acidic residues" evidence="1">
    <location>
        <begin position="75"/>
        <end position="90"/>
    </location>
</feature>
<reference evidence="3" key="1">
    <citation type="submission" date="2018-11" db="EMBL/GenBank/DDBJ databases">
        <authorList>
            <consortium name="Genoscope - CEA"/>
            <person name="William W."/>
        </authorList>
    </citation>
    <scope>NUCLEOTIDE SEQUENCE</scope>
</reference>
<dbReference type="EMBL" id="LS974620">
    <property type="protein sequence ID" value="CAG7907324.1"/>
    <property type="molecule type" value="Genomic_DNA"/>
</dbReference>
<dbReference type="EMBL" id="LR031576">
    <property type="protein sequence ID" value="VDD13838.1"/>
    <property type="molecule type" value="Genomic_DNA"/>
</dbReference>
<protein>
    <submittedName>
        <fullName evidence="2">Uncharacterized protein</fullName>
    </submittedName>
</protein>
<feature type="compositionally biased region" description="Basic and acidic residues" evidence="1">
    <location>
        <begin position="15"/>
        <end position="64"/>
    </location>
</feature>
<name>A0A3P6CJ17_BRACM</name>
<proteinExistence type="predicted"/>
<dbReference type="AlphaFoldDB" id="A0A3P6CJ17"/>
<dbReference type="Gramene" id="A04p22250.2_BraZ1">
    <property type="protein sequence ID" value="A04p22250.2_BraZ1.CDS.1"/>
    <property type="gene ID" value="A04g22250.2_BraZ1"/>
</dbReference>
<organism evidence="3">
    <name type="scientific">Brassica campestris</name>
    <name type="common">Field mustard</name>
    <dbReference type="NCBI Taxonomy" id="3711"/>
    <lineage>
        <taxon>Eukaryota</taxon>
        <taxon>Viridiplantae</taxon>
        <taxon>Streptophyta</taxon>
        <taxon>Embryophyta</taxon>
        <taxon>Tracheophyta</taxon>
        <taxon>Spermatophyta</taxon>
        <taxon>Magnoliopsida</taxon>
        <taxon>eudicotyledons</taxon>
        <taxon>Gunneridae</taxon>
        <taxon>Pentapetalae</taxon>
        <taxon>rosids</taxon>
        <taxon>malvids</taxon>
        <taxon>Brassicales</taxon>
        <taxon>Brassicaceae</taxon>
        <taxon>Brassiceae</taxon>
        <taxon>Brassica</taxon>
    </lineage>
</organism>
<accession>A0A3P6CJ17</accession>
<sequence>MIQSSSIIPQPSMKPRKESRLGGGRTERPVKLNRDNPDEKPPSAPTRHDAEPKASDTELRDTPHPRVKSRPFSTGKERENAGDESRSDEP</sequence>
<feature type="region of interest" description="Disordered" evidence="1">
    <location>
        <begin position="1"/>
        <end position="90"/>
    </location>
</feature>
<evidence type="ECO:0000256" key="1">
    <source>
        <dbReference type="SAM" id="MobiDB-lite"/>
    </source>
</evidence>
<evidence type="ECO:0000313" key="3">
    <source>
        <dbReference type="EMBL" id="VDD13838.1"/>
    </source>
</evidence>
<dbReference type="Proteomes" id="UP000694005">
    <property type="component" value="Chromosome A04"/>
</dbReference>
<gene>
    <name evidence="3" type="ORF">BRAA04T17660Z</name>
    <name evidence="2" type="ORF">BRAPAZ1V2_A04P22250.2</name>
</gene>
<evidence type="ECO:0000313" key="2">
    <source>
        <dbReference type="EMBL" id="CAG7907324.1"/>
    </source>
</evidence>
<feature type="compositionally biased region" description="Low complexity" evidence="1">
    <location>
        <begin position="1"/>
        <end position="11"/>
    </location>
</feature>